<proteinExistence type="predicted"/>
<dbReference type="InterPro" id="IPR050157">
    <property type="entry name" value="PSI_iron-sulfur_center"/>
</dbReference>
<dbReference type="Gene3D" id="3.30.70.20">
    <property type="match status" value="2"/>
</dbReference>
<comment type="caution">
    <text evidence="6">The sequence shown here is derived from an EMBL/GenBank/DDBJ whole genome shotgun (WGS) entry which is preliminary data.</text>
</comment>
<dbReference type="Pfam" id="PF04015">
    <property type="entry name" value="DUF362"/>
    <property type="match status" value="1"/>
</dbReference>
<evidence type="ECO:0000256" key="1">
    <source>
        <dbReference type="ARBA" id="ARBA00022485"/>
    </source>
</evidence>
<feature type="domain" description="4Fe-4S ferredoxin-type" evidence="5">
    <location>
        <begin position="219"/>
        <end position="246"/>
    </location>
</feature>
<evidence type="ECO:0000313" key="6">
    <source>
        <dbReference type="EMBL" id="RZN65396.1"/>
    </source>
</evidence>
<accession>A0A520KU03</accession>
<dbReference type="PROSITE" id="PS51379">
    <property type="entry name" value="4FE4S_FER_2"/>
    <property type="match status" value="2"/>
</dbReference>
<dbReference type="Proteomes" id="UP000317158">
    <property type="component" value="Unassembled WGS sequence"/>
</dbReference>
<dbReference type="PANTHER" id="PTHR24960:SF79">
    <property type="entry name" value="PHOTOSYSTEM I IRON-SULFUR CENTER"/>
    <property type="match status" value="1"/>
</dbReference>
<evidence type="ECO:0000256" key="3">
    <source>
        <dbReference type="ARBA" id="ARBA00023004"/>
    </source>
</evidence>
<dbReference type="PANTHER" id="PTHR24960">
    <property type="entry name" value="PHOTOSYSTEM I IRON-SULFUR CENTER-RELATED"/>
    <property type="match status" value="1"/>
</dbReference>
<evidence type="ECO:0000256" key="4">
    <source>
        <dbReference type="ARBA" id="ARBA00023014"/>
    </source>
</evidence>
<evidence type="ECO:0000256" key="2">
    <source>
        <dbReference type="ARBA" id="ARBA00022723"/>
    </source>
</evidence>
<keyword evidence="3" id="KW-0408">Iron</keyword>
<dbReference type="GO" id="GO:0051539">
    <property type="term" value="F:4 iron, 4 sulfur cluster binding"/>
    <property type="evidence" value="ECO:0007669"/>
    <property type="project" value="UniProtKB-KW"/>
</dbReference>
<dbReference type="GO" id="GO:0046872">
    <property type="term" value="F:metal ion binding"/>
    <property type="evidence" value="ECO:0007669"/>
    <property type="project" value="UniProtKB-KW"/>
</dbReference>
<dbReference type="InterPro" id="IPR017896">
    <property type="entry name" value="4Fe4S_Fe-S-bd"/>
</dbReference>
<dbReference type="GO" id="GO:0016491">
    <property type="term" value="F:oxidoreductase activity"/>
    <property type="evidence" value="ECO:0007669"/>
    <property type="project" value="UniProtKB-ARBA"/>
</dbReference>
<gene>
    <name evidence="6" type="ORF">EF806_00415</name>
</gene>
<protein>
    <submittedName>
        <fullName evidence="6">DUF362 domain-containing protein</fullName>
    </submittedName>
</protein>
<sequence>MNKNTMNPVYFYNFEKRNHLVIERAIKRLYENLNFIIDKGDIVGIKVHMGEEGNETFLKPQNVRTFVDIVKDHGGRPVIFDTTTLYNKKRKDALGYFDVAMKHGYTYATVDAPIIIADGLKGDKGRMVRIEDGIIQEVEVAMDLFSMDSLLVLSHFKGHDLTGFGGAIKNIGMGCVTKRGKIVQHIILSPDIDEEKCKGCGTCVKTCGFGAPYLVDGVARIDKEKCVGCSDCFFICPENAILYKKEKRDELQERLAAASSAVKSLFIDEKICFFNFLLDITASCDCANMYMRPILPDIGIMASMDPVAIDRASLDAIYKTGGKEILYNLHGLYGERQLETAEKLGMGNMEYELIEI</sequence>
<dbReference type="InterPro" id="IPR017900">
    <property type="entry name" value="4Fe4S_Fe_S_CS"/>
</dbReference>
<organism evidence="6 7">
    <name type="scientific">Methanoliparum thermophilum</name>
    <dbReference type="NCBI Taxonomy" id="2491083"/>
    <lineage>
        <taxon>Archaea</taxon>
        <taxon>Methanobacteriati</taxon>
        <taxon>Methanobacteriota</taxon>
        <taxon>Candidatus Methanoliparia</taxon>
        <taxon>Candidatus Methanoliparales</taxon>
        <taxon>Candidatus Methanoliparaceae</taxon>
        <taxon>Candidatus Methanoliparum</taxon>
    </lineage>
</organism>
<dbReference type="EMBL" id="RXIF01000002">
    <property type="protein sequence ID" value="RZN65396.1"/>
    <property type="molecule type" value="Genomic_DNA"/>
</dbReference>
<dbReference type="PROSITE" id="PS00198">
    <property type="entry name" value="4FE4S_FER_1"/>
    <property type="match status" value="2"/>
</dbReference>
<feature type="domain" description="4Fe-4S ferredoxin-type" evidence="5">
    <location>
        <begin position="188"/>
        <end position="217"/>
    </location>
</feature>
<dbReference type="InterPro" id="IPR007160">
    <property type="entry name" value="DUF362"/>
</dbReference>
<name>A0A520KU03_METT2</name>
<reference evidence="6 7" key="1">
    <citation type="journal article" date="2019" name="Nat. Microbiol.">
        <title>Wide diversity of methane and short-chain alkane metabolisms in uncultured archaea.</title>
        <authorList>
            <person name="Borrel G."/>
            <person name="Adam P.S."/>
            <person name="McKay L.J."/>
            <person name="Chen L.X."/>
            <person name="Sierra-Garcia I.N."/>
            <person name="Sieber C.M."/>
            <person name="Letourneur Q."/>
            <person name="Ghozlane A."/>
            <person name="Andersen G.L."/>
            <person name="Li W.J."/>
            <person name="Hallam S.J."/>
            <person name="Muyzer G."/>
            <person name="de Oliveira V.M."/>
            <person name="Inskeep W.P."/>
            <person name="Banfield J.F."/>
            <person name="Gribaldo S."/>
        </authorList>
    </citation>
    <scope>NUCLEOTIDE SEQUENCE [LARGE SCALE GENOMIC DNA]</scope>
    <source>
        <strain evidence="6">NM1a</strain>
    </source>
</reference>
<dbReference type="SUPFAM" id="SSF54862">
    <property type="entry name" value="4Fe-4S ferredoxins"/>
    <property type="match status" value="1"/>
</dbReference>
<keyword evidence="1" id="KW-0004">4Fe-4S</keyword>
<dbReference type="AlphaFoldDB" id="A0A520KU03"/>
<keyword evidence="2" id="KW-0479">Metal-binding</keyword>
<evidence type="ECO:0000259" key="5">
    <source>
        <dbReference type="PROSITE" id="PS51379"/>
    </source>
</evidence>
<keyword evidence="4" id="KW-0411">Iron-sulfur</keyword>
<evidence type="ECO:0000313" key="7">
    <source>
        <dbReference type="Proteomes" id="UP000317158"/>
    </source>
</evidence>